<evidence type="ECO:0000313" key="2">
    <source>
        <dbReference type="EMBL" id="MXO95859.1"/>
    </source>
</evidence>
<feature type="domain" description="Methyltransferase type 11" evidence="1">
    <location>
        <begin position="75"/>
        <end position="164"/>
    </location>
</feature>
<keyword evidence="3" id="KW-1185">Reference proteome</keyword>
<dbReference type="GO" id="GO:0032259">
    <property type="term" value="P:methylation"/>
    <property type="evidence" value="ECO:0007669"/>
    <property type="project" value="UniProtKB-KW"/>
</dbReference>
<proteinExistence type="predicted"/>
<dbReference type="RefSeq" id="WP_160595077.1">
    <property type="nucleotide sequence ID" value="NZ_WTYI01000001.1"/>
</dbReference>
<dbReference type="SUPFAM" id="SSF53335">
    <property type="entry name" value="S-adenosyl-L-methionine-dependent methyltransferases"/>
    <property type="match status" value="1"/>
</dbReference>
<dbReference type="AlphaFoldDB" id="A0A6I4TKT9"/>
<keyword evidence="2" id="KW-0808">Transferase</keyword>
<organism evidence="2 3">
    <name type="scientific">Qipengyuania aquimaris</name>
    <dbReference type="NCBI Taxonomy" id="255984"/>
    <lineage>
        <taxon>Bacteria</taxon>
        <taxon>Pseudomonadati</taxon>
        <taxon>Pseudomonadota</taxon>
        <taxon>Alphaproteobacteria</taxon>
        <taxon>Sphingomonadales</taxon>
        <taxon>Erythrobacteraceae</taxon>
        <taxon>Qipengyuania</taxon>
    </lineage>
</organism>
<dbReference type="Proteomes" id="UP000432727">
    <property type="component" value="Unassembled WGS sequence"/>
</dbReference>
<comment type="caution">
    <text evidence="2">The sequence shown here is derived from an EMBL/GenBank/DDBJ whole genome shotgun (WGS) entry which is preliminary data.</text>
</comment>
<protein>
    <submittedName>
        <fullName evidence="2">Methyltransferase domain-containing protein</fullName>
    </submittedName>
</protein>
<dbReference type="CDD" id="cd02440">
    <property type="entry name" value="AdoMet_MTases"/>
    <property type="match status" value="1"/>
</dbReference>
<gene>
    <name evidence="2" type="ORF">GRI34_05415</name>
</gene>
<dbReference type="Gene3D" id="3.40.50.150">
    <property type="entry name" value="Vaccinia Virus protein VP39"/>
    <property type="match status" value="1"/>
</dbReference>
<accession>A0A6I4TKT9</accession>
<evidence type="ECO:0000259" key="1">
    <source>
        <dbReference type="Pfam" id="PF08241"/>
    </source>
</evidence>
<dbReference type="InterPro" id="IPR029063">
    <property type="entry name" value="SAM-dependent_MTases_sf"/>
</dbReference>
<dbReference type="GO" id="GO:0008757">
    <property type="term" value="F:S-adenosylmethionine-dependent methyltransferase activity"/>
    <property type="evidence" value="ECO:0007669"/>
    <property type="project" value="InterPro"/>
</dbReference>
<dbReference type="InterPro" id="IPR013216">
    <property type="entry name" value="Methyltransf_11"/>
</dbReference>
<dbReference type="Pfam" id="PF08241">
    <property type="entry name" value="Methyltransf_11"/>
    <property type="match status" value="1"/>
</dbReference>
<sequence>MNETDPKIEDALRGATLYGDDFSLDEIDAWFADEKEGYAKLDHADSLTDVYHYHALDAAYAWNFLPPGQLDIIGLGSAWGSEFKPLADRVRSLSIVEPAEKFWRNDISGIPATYIMPNANGRLPYKDASFDVGTAFGVLHHIPNVSQVLREMARVIRPGGRLFVREPVTSMGDWRKPRHGLTSRERGLPKEFIRNLCDRMGMELTAEQLVGFGPLLNLAFRFGLIEPWNSSNFVKVDSLLSRLTEWNWSYHRTGFLRRFAPTVGCWVLTRQGDAPGGS</sequence>
<dbReference type="OrthoDB" id="9765084at2"/>
<evidence type="ECO:0000313" key="3">
    <source>
        <dbReference type="Proteomes" id="UP000432727"/>
    </source>
</evidence>
<reference evidence="2 3" key="1">
    <citation type="submission" date="2019-12" db="EMBL/GenBank/DDBJ databases">
        <title>Genomic-based taxomic classification of the family Erythrobacteraceae.</title>
        <authorList>
            <person name="Xu L."/>
        </authorList>
    </citation>
    <scope>NUCLEOTIDE SEQUENCE [LARGE SCALE GENOMIC DNA]</scope>
    <source>
        <strain evidence="2 3">JCM 12189</strain>
    </source>
</reference>
<name>A0A6I4TKT9_9SPHN</name>
<keyword evidence="2" id="KW-0489">Methyltransferase</keyword>
<dbReference type="EMBL" id="WTYI01000001">
    <property type="protein sequence ID" value="MXO95859.1"/>
    <property type="molecule type" value="Genomic_DNA"/>
</dbReference>